<evidence type="ECO:0000256" key="6">
    <source>
        <dbReference type="SAM" id="Phobius"/>
    </source>
</evidence>
<proteinExistence type="inferred from homology"/>
<gene>
    <name evidence="8" type="ORF">ABS24_10170</name>
</gene>
<dbReference type="InterPro" id="IPR050638">
    <property type="entry name" value="AA-Vitamin_Transporters"/>
</dbReference>
<dbReference type="Pfam" id="PF00892">
    <property type="entry name" value="EamA"/>
    <property type="match status" value="2"/>
</dbReference>
<dbReference type="PANTHER" id="PTHR32322">
    <property type="entry name" value="INNER MEMBRANE TRANSPORTER"/>
    <property type="match status" value="1"/>
</dbReference>
<dbReference type="SUPFAM" id="SSF103481">
    <property type="entry name" value="Multidrug resistance efflux transporter EmrE"/>
    <property type="match status" value="2"/>
</dbReference>
<evidence type="ECO:0000313" key="8">
    <source>
        <dbReference type="EMBL" id="KRO96660.1"/>
    </source>
</evidence>
<name>A0A0R2UBQ1_9GAMM</name>
<comment type="subcellular location">
    <subcellularLocation>
        <location evidence="1">Membrane</location>
        <topology evidence="1">Multi-pass membrane protein</topology>
    </subcellularLocation>
</comment>
<feature type="transmembrane region" description="Helical" evidence="6">
    <location>
        <begin position="12"/>
        <end position="33"/>
    </location>
</feature>
<feature type="transmembrane region" description="Helical" evidence="6">
    <location>
        <begin position="220"/>
        <end position="239"/>
    </location>
</feature>
<dbReference type="InterPro" id="IPR000620">
    <property type="entry name" value="EamA_dom"/>
</dbReference>
<protein>
    <recommendedName>
        <fullName evidence="7">EamA domain-containing protein</fullName>
    </recommendedName>
</protein>
<evidence type="ECO:0000256" key="2">
    <source>
        <dbReference type="ARBA" id="ARBA00007362"/>
    </source>
</evidence>
<feature type="domain" description="EamA" evidence="7">
    <location>
        <begin position="10"/>
        <end position="146"/>
    </location>
</feature>
<dbReference type="Proteomes" id="UP000051213">
    <property type="component" value="Unassembled WGS sequence"/>
</dbReference>
<feature type="transmembrane region" description="Helical" evidence="6">
    <location>
        <begin position="39"/>
        <end position="59"/>
    </location>
</feature>
<keyword evidence="4 6" id="KW-1133">Transmembrane helix</keyword>
<dbReference type="Gene3D" id="1.10.3730.20">
    <property type="match status" value="1"/>
</dbReference>
<feature type="domain" description="EamA" evidence="7">
    <location>
        <begin position="162"/>
        <end position="297"/>
    </location>
</feature>
<evidence type="ECO:0000256" key="4">
    <source>
        <dbReference type="ARBA" id="ARBA00022989"/>
    </source>
</evidence>
<comment type="caution">
    <text evidence="8">The sequence shown here is derived from an EMBL/GenBank/DDBJ whole genome shotgun (WGS) entry which is preliminary data.</text>
</comment>
<keyword evidence="5 6" id="KW-0472">Membrane</keyword>
<dbReference type="AlphaFoldDB" id="A0A0R2UBQ1"/>
<sequence>MNQLSGRWKLGLLLAASTSVMWGILPIMLSGILNTLDPITTTFFRFSVATALITPYLIVRRKLVNRHKITSLNLVMRLLCAGLLLTINYGLYILGLEKTSPETSQVMMQMSPVLLLLAGVWVFKEQFSPLQWCGFIIFISGLMMFFSPRFSDVFISLSDYGTGLLMLMGAAVSWVGYAIIQKILLREFNAEETMLVFYWIGALVFFPFSNFDTLDQLTSLQWLLLLLCGFNTLIAYGCFSEAMAHVEASRVSAVIAMTPLVTVSIVQLIPIPGIIVEPLFLVSLIGALCVVLGSIITATCKIRP</sequence>
<evidence type="ECO:0000259" key="7">
    <source>
        <dbReference type="Pfam" id="PF00892"/>
    </source>
</evidence>
<keyword evidence="3 6" id="KW-0812">Transmembrane</keyword>
<evidence type="ECO:0000256" key="3">
    <source>
        <dbReference type="ARBA" id="ARBA00022692"/>
    </source>
</evidence>
<feature type="transmembrane region" description="Helical" evidence="6">
    <location>
        <begin position="160"/>
        <end position="180"/>
    </location>
</feature>
<feature type="transmembrane region" description="Helical" evidence="6">
    <location>
        <begin position="279"/>
        <end position="300"/>
    </location>
</feature>
<feature type="transmembrane region" description="Helical" evidence="6">
    <location>
        <begin position="71"/>
        <end position="94"/>
    </location>
</feature>
<comment type="similarity">
    <text evidence="2">Belongs to the EamA transporter family.</text>
</comment>
<evidence type="ECO:0000313" key="9">
    <source>
        <dbReference type="Proteomes" id="UP000051213"/>
    </source>
</evidence>
<feature type="transmembrane region" description="Helical" evidence="6">
    <location>
        <begin position="192"/>
        <end position="208"/>
    </location>
</feature>
<feature type="transmembrane region" description="Helical" evidence="6">
    <location>
        <begin position="106"/>
        <end position="123"/>
    </location>
</feature>
<evidence type="ECO:0000256" key="1">
    <source>
        <dbReference type="ARBA" id="ARBA00004141"/>
    </source>
</evidence>
<evidence type="ECO:0000256" key="5">
    <source>
        <dbReference type="ARBA" id="ARBA00023136"/>
    </source>
</evidence>
<dbReference type="GO" id="GO:0016020">
    <property type="term" value="C:membrane"/>
    <property type="evidence" value="ECO:0007669"/>
    <property type="project" value="UniProtKB-SubCell"/>
</dbReference>
<reference evidence="8 9" key="1">
    <citation type="submission" date="2015-10" db="EMBL/GenBank/DDBJ databases">
        <title>Metagenome-Assembled Genomes uncover a global brackish microbiome.</title>
        <authorList>
            <person name="Hugerth L.W."/>
            <person name="Larsson J."/>
            <person name="Alneberg J."/>
            <person name="Lindh M.V."/>
            <person name="Legrand C."/>
            <person name="Pinhassi J."/>
            <person name="Andersson A.F."/>
        </authorList>
    </citation>
    <scope>NUCLEOTIDE SEQUENCE [LARGE SCALE GENOMIC DNA]</scope>
    <source>
        <strain evidence="8">BACL26 MAG-121220-bin70</strain>
    </source>
</reference>
<feature type="transmembrane region" description="Helical" evidence="6">
    <location>
        <begin position="251"/>
        <end position="273"/>
    </location>
</feature>
<accession>A0A0R2UBQ1</accession>
<feature type="transmembrane region" description="Helical" evidence="6">
    <location>
        <begin position="130"/>
        <end position="148"/>
    </location>
</feature>
<dbReference type="EMBL" id="LICA01000046">
    <property type="protein sequence ID" value="KRO96660.1"/>
    <property type="molecule type" value="Genomic_DNA"/>
</dbReference>
<dbReference type="InterPro" id="IPR037185">
    <property type="entry name" value="EmrE-like"/>
</dbReference>
<dbReference type="PANTHER" id="PTHR32322:SF2">
    <property type="entry name" value="EAMA DOMAIN-CONTAINING PROTEIN"/>
    <property type="match status" value="1"/>
</dbReference>
<organism evidence="8 9">
    <name type="scientific">SAR92 bacterium BACL26 MAG-121220-bin70</name>
    <dbReference type="NCBI Taxonomy" id="1655626"/>
    <lineage>
        <taxon>Bacteria</taxon>
        <taxon>Pseudomonadati</taxon>
        <taxon>Pseudomonadota</taxon>
        <taxon>Gammaproteobacteria</taxon>
        <taxon>Cellvibrionales</taxon>
        <taxon>Porticoccaceae</taxon>
        <taxon>SAR92 clade</taxon>
    </lineage>
</organism>